<dbReference type="RefSeq" id="WP_163955312.1">
    <property type="nucleotide sequence ID" value="NZ_JAAFZH010000025.1"/>
</dbReference>
<evidence type="ECO:0000313" key="2">
    <source>
        <dbReference type="Proteomes" id="UP000474175"/>
    </source>
</evidence>
<dbReference type="AlphaFoldDB" id="A0A6L9LQE5"/>
<keyword evidence="2" id="KW-1185">Reference proteome</keyword>
<gene>
    <name evidence="1" type="ORF">GK108_30150</name>
</gene>
<dbReference type="Proteomes" id="UP000474175">
    <property type="component" value="Unassembled WGS sequence"/>
</dbReference>
<evidence type="ECO:0000313" key="1">
    <source>
        <dbReference type="EMBL" id="NDU99179.1"/>
    </source>
</evidence>
<organism evidence="1 2">
    <name type="scientific">Spirosoma terrae</name>
    <dbReference type="NCBI Taxonomy" id="1968276"/>
    <lineage>
        <taxon>Bacteria</taxon>
        <taxon>Pseudomonadati</taxon>
        <taxon>Bacteroidota</taxon>
        <taxon>Cytophagia</taxon>
        <taxon>Cytophagales</taxon>
        <taxon>Cytophagaceae</taxon>
        <taxon>Spirosoma</taxon>
    </lineage>
</organism>
<protein>
    <submittedName>
        <fullName evidence="1">Uncharacterized protein</fullName>
    </submittedName>
</protein>
<reference evidence="1 2" key="1">
    <citation type="submission" date="2020-02" db="EMBL/GenBank/DDBJ databases">
        <title>Draft genome sequence of two Spirosoma agri KCTC 52727 and Spirosoma terrae KCTC 52035.</title>
        <authorList>
            <person name="Rojas J."/>
            <person name="Ambika Manirajan B."/>
            <person name="Suarez C."/>
            <person name="Ratering S."/>
            <person name="Schnell S."/>
        </authorList>
    </citation>
    <scope>NUCLEOTIDE SEQUENCE [LARGE SCALE GENOMIC DNA]</scope>
    <source>
        <strain evidence="1 2">KCTC 52035</strain>
    </source>
</reference>
<comment type="caution">
    <text evidence="1">The sequence shown here is derived from an EMBL/GenBank/DDBJ whole genome shotgun (WGS) entry which is preliminary data.</text>
</comment>
<accession>A0A6L9LQE5</accession>
<name>A0A6L9LQE5_9BACT</name>
<dbReference type="EMBL" id="JAAFZH010000025">
    <property type="protein sequence ID" value="NDU99179.1"/>
    <property type="molecule type" value="Genomic_DNA"/>
</dbReference>
<proteinExistence type="predicted"/>
<sequence>MATYRMVQKLFGLFKKQAPEDTRDYSAAIYFAIDKYIEGSEVEDEEFVYDAIREYVGEEKVTDQIYVFLPVALTREWLKHQPVKLSDTYLKVNGKGKGKEIKLNSIAVYRQIVTVLQERLPIMSNEDVLKILVNSAEMKVISHALDNGSKLENLLISPPASGV</sequence>